<dbReference type="GO" id="GO:0001708">
    <property type="term" value="P:cell fate specification"/>
    <property type="evidence" value="ECO:0007669"/>
    <property type="project" value="EnsemblMetazoa"/>
</dbReference>
<dbReference type="GO" id="GO:0005634">
    <property type="term" value="C:nucleus"/>
    <property type="evidence" value="ECO:0007669"/>
    <property type="project" value="UniProtKB-SubCell"/>
</dbReference>
<dbReference type="FunFam" id="3.30.60.60:FF:000013">
    <property type="entry name" value="Histone acetyltransferase"/>
    <property type="match status" value="1"/>
</dbReference>
<dbReference type="Gene3D" id="1.10.10.10">
    <property type="entry name" value="Winged helix-like DNA-binding domain superfamily/Winged helix DNA-binding domain"/>
    <property type="match status" value="1"/>
</dbReference>
<dbReference type="GO" id="GO:0046972">
    <property type="term" value="F:histone H4K16 acetyltransferase activity"/>
    <property type="evidence" value="ECO:0007669"/>
    <property type="project" value="TreeGrafter"/>
</dbReference>
<dbReference type="InParanoid" id="E3LLU7"/>
<dbReference type="Pfam" id="PF01853">
    <property type="entry name" value="MOZ_SAS"/>
    <property type="match status" value="1"/>
</dbReference>
<feature type="compositionally biased region" description="Polar residues" evidence="7">
    <location>
        <begin position="467"/>
        <end position="483"/>
    </location>
</feature>
<dbReference type="FunFam" id="3.40.630.30:FF:000094">
    <property type="entry name" value="Histone acetyltransferase"/>
    <property type="match status" value="1"/>
</dbReference>
<dbReference type="GO" id="GO:0006355">
    <property type="term" value="P:regulation of DNA-templated transcription"/>
    <property type="evidence" value="ECO:0007669"/>
    <property type="project" value="InterPro"/>
</dbReference>
<comment type="catalytic activity">
    <reaction evidence="6">
        <text>L-lysyl-[protein] + acetyl-CoA = N(6)-acetyl-L-lysyl-[protein] + CoA + H(+)</text>
        <dbReference type="Rhea" id="RHEA:45948"/>
        <dbReference type="Rhea" id="RHEA-COMP:9752"/>
        <dbReference type="Rhea" id="RHEA-COMP:10731"/>
        <dbReference type="ChEBI" id="CHEBI:15378"/>
        <dbReference type="ChEBI" id="CHEBI:29969"/>
        <dbReference type="ChEBI" id="CHEBI:57287"/>
        <dbReference type="ChEBI" id="CHEBI:57288"/>
        <dbReference type="ChEBI" id="CHEBI:61930"/>
        <dbReference type="EC" id="2.3.1.48"/>
    </reaction>
</comment>
<keyword evidence="10" id="KW-1185">Reference proteome</keyword>
<dbReference type="FunFam" id="1.10.10.10:FF:000932">
    <property type="entry name" value="Histone acetyltransferase"/>
    <property type="match status" value="1"/>
</dbReference>
<dbReference type="GO" id="GO:0072487">
    <property type="term" value="C:MSL complex"/>
    <property type="evidence" value="ECO:0007669"/>
    <property type="project" value="TreeGrafter"/>
</dbReference>
<feature type="region of interest" description="Disordered" evidence="7">
    <location>
        <begin position="1"/>
        <end position="30"/>
    </location>
</feature>
<feature type="active site" description="Proton donor/acceptor" evidence="5">
    <location>
        <position position="351"/>
    </location>
</feature>
<gene>
    <name evidence="9" type="primary">Cre-mys-2</name>
    <name evidence="9" type="ORF">CRE_28324</name>
</gene>
<feature type="region of interest" description="Disordered" evidence="7">
    <location>
        <begin position="467"/>
        <end position="489"/>
    </location>
</feature>
<evidence type="ECO:0000313" key="9">
    <source>
        <dbReference type="EMBL" id="EFP03051.1"/>
    </source>
</evidence>
<reference evidence="9" key="1">
    <citation type="submission" date="2007-07" db="EMBL/GenBank/DDBJ databases">
        <title>PCAP assembly of the Caenorhabditis remanei genome.</title>
        <authorList>
            <consortium name="The Caenorhabditis remanei Sequencing Consortium"/>
            <person name="Wilson R.K."/>
        </authorList>
    </citation>
    <scope>NUCLEOTIDE SEQUENCE [LARGE SCALE GENOMIC DNA]</scope>
    <source>
        <strain evidence="9">PB4641</strain>
    </source>
</reference>
<dbReference type="InterPro" id="IPR016197">
    <property type="entry name" value="Chromo-like_dom_sf"/>
</dbReference>
<evidence type="ECO:0000313" key="10">
    <source>
        <dbReference type="Proteomes" id="UP000008281"/>
    </source>
</evidence>
<evidence type="ECO:0000256" key="5">
    <source>
        <dbReference type="PIRSR" id="PIRSR602717-51"/>
    </source>
</evidence>
<dbReference type="InterPro" id="IPR025995">
    <property type="entry name" value="Tudor-knot"/>
</dbReference>
<dbReference type="Gene3D" id="2.30.30.140">
    <property type="match status" value="1"/>
</dbReference>
<keyword evidence="3" id="KW-0808">Transferase</keyword>
<dbReference type="Gene3D" id="3.30.60.60">
    <property type="entry name" value="N-acetyl transferase-like"/>
    <property type="match status" value="1"/>
</dbReference>
<dbReference type="eggNOG" id="KOG2747">
    <property type="taxonomic scope" value="Eukaryota"/>
</dbReference>
<comment type="subcellular location">
    <subcellularLocation>
        <location evidence="6">Nucleus</location>
    </subcellularLocation>
</comment>
<dbReference type="SUPFAM" id="SSF55729">
    <property type="entry name" value="Acyl-CoA N-acyltransferases (Nat)"/>
    <property type="match status" value="1"/>
</dbReference>
<evidence type="ECO:0000256" key="1">
    <source>
        <dbReference type="ARBA" id="ARBA00010107"/>
    </source>
</evidence>
<dbReference type="PANTHER" id="PTHR10615:SF82">
    <property type="entry name" value="HISTONE ACETYLTRANSFERASE KAT8"/>
    <property type="match status" value="1"/>
</dbReference>
<dbReference type="STRING" id="31234.E3LLU7"/>
<dbReference type="Gene3D" id="3.40.630.30">
    <property type="match status" value="1"/>
</dbReference>
<dbReference type="InterPro" id="IPR002717">
    <property type="entry name" value="HAT_MYST-type"/>
</dbReference>
<dbReference type="OMA" id="DRRNDEW"/>
<sequence>MSGKRKRTHQDSTDSPFRVRGGPSESTSQIIPEVDKRYVVEKVQPGKVDKLTAVILHTELRAQVPRVLLDDDDEVETDKMKEEKEMMFYVHYEKLDRRNDEWVTLDRILVNEVVEPLVPNTIIIPDDVKIEGVPMITPSGALTRSQRKNLEEYTHLKTDAANMDATTARLEKEHEERTKIKNIPRITIGAHTINSWYYSPFPPYCENHEIFMCEYCLLYTPHKSRFKKHLMTCKTRQPPGNEIYRKDNISVYEVDGSGQKLYCQCLCLLSKLFMDHKTLYFDVDDFMFYVLCETDSSGAHIVGYFSREVESANNLACIMIFPPFQKHGYGKLLIQLSYELSKREGYIGTPEKPLSDLGKVSYRSYWWWVLMKSFHRHQGHTVTASFLSNESGIAVDDIVSTLSTMRMARQYKEPEFLPNEWYVRLHGKILNHCISNDYGRPPILLLDRSKVRWAPEKTRDEVSRLNKMSMSTRRASKSQTVTPLPTPPIDLTSGKTGIFNYLSTGCSFREPPFKKLERTKGV</sequence>
<feature type="domain" description="MYST-type HAT" evidence="8">
    <location>
        <begin position="178"/>
        <end position="455"/>
    </location>
</feature>
<dbReference type="GO" id="GO:0035267">
    <property type="term" value="C:NuA4 histone acetyltransferase complex"/>
    <property type="evidence" value="ECO:0007669"/>
    <property type="project" value="TreeGrafter"/>
</dbReference>
<dbReference type="Pfam" id="PF11717">
    <property type="entry name" value="Tudor-knot"/>
    <property type="match status" value="1"/>
</dbReference>
<evidence type="ECO:0000256" key="4">
    <source>
        <dbReference type="ARBA" id="ARBA00022990"/>
    </source>
</evidence>
<name>E3LLU7_CAERE</name>
<evidence type="ECO:0000256" key="2">
    <source>
        <dbReference type="ARBA" id="ARBA00013184"/>
    </source>
</evidence>
<comment type="similarity">
    <text evidence="1 6">Belongs to the MYST (SAS/MOZ) family.</text>
</comment>
<dbReference type="OrthoDB" id="787137at2759"/>
<dbReference type="Pfam" id="PF17772">
    <property type="entry name" value="zf-MYST"/>
    <property type="match status" value="1"/>
</dbReference>
<accession>E3LLU7</accession>
<proteinExistence type="inferred from homology"/>
<dbReference type="GO" id="GO:0071168">
    <property type="term" value="P:protein localization to chromatin"/>
    <property type="evidence" value="ECO:0007669"/>
    <property type="project" value="EnsemblMetazoa"/>
</dbReference>
<dbReference type="EMBL" id="DS268411">
    <property type="protein sequence ID" value="EFP03051.1"/>
    <property type="molecule type" value="Genomic_DNA"/>
</dbReference>
<dbReference type="SUPFAM" id="SSF54160">
    <property type="entry name" value="Chromo domain-like"/>
    <property type="match status" value="1"/>
</dbReference>
<organism evidence="10">
    <name type="scientific">Caenorhabditis remanei</name>
    <name type="common">Caenorhabditis vulgaris</name>
    <dbReference type="NCBI Taxonomy" id="31234"/>
    <lineage>
        <taxon>Eukaryota</taxon>
        <taxon>Metazoa</taxon>
        <taxon>Ecdysozoa</taxon>
        <taxon>Nematoda</taxon>
        <taxon>Chromadorea</taxon>
        <taxon>Rhabditida</taxon>
        <taxon>Rhabditina</taxon>
        <taxon>Rhabditomorpha</taxon>
        <taxon>Rhabditoidea</taxon>
        <taxon>Rhabditidae</taxon>
        <taxon>Peloderinae</taxon>
        <taxon>Caenorhabditis</taxon>
    </lineage>
</organism>
<dbReference type="InterPro" id="IPR040706">
    <property type="entry name" value="Zf-MYST"/>
</dbReference>
<keyword evidence="6" id="KW-0539">Nucleus</keyword>
<evidence type="ECO:0000259" key="8">
    <source>
        <dbReference type="PROSITE" id="PS51726"/>
    </source>
</evidence>
<evidence type="ECO:0000256" key="6">
    <source>
        <dbReference type="RuleBase" id="RU361211"/>
    </source>
</evidence>
<dbReference type="PROSITE" id="PS51726">
    <property type="entry name" value="MYST_HAT"/>
    <property type="match status" value="1"/>
</dbReference>
<dbReference type="InterPro" id="IPR050603">
    <property type="entry name" value="MYST_HAT"/>
</dbReference>
<dbReference type="Proteomes" id="UP000008281">
    <property type="component" value="Unassembled WGS sequence"/>
</dbReference>
<evidence type="ECO:0000256" key="3">
    <source>
        <dbReference type="ARBA" id="ARBA00022679"/>
    </source>
</evidence>
<dbReference type="HOGENOM" id="CLU_011815_2_1_1"/>
<dbReference type="AlphaFoldDB" id="E3LLU7"/>
<protein>
    <recommendedName>
        <fullName evidence="2 6">Histone acetyltransferase</fullName>
        <ecNumber evidence="2 6">2.3.1.48</ecNumber>
    </recommendedName>
</protein>
<dbReference type="GO" id="GO:0044545">
    <property type="term" value="C:NSL complex"/>
    <property type="evidence" value="ECO:0007669"/>
    <property type="project" value="TreeGrafter"/>
</dbReference>
<keyword evidence="4" id="KW-0007">Acetylation</keyword>
<evidence type="ECO:0000256" key="7">
    <source>
        <dbReference type="SAM" id="MobiDB-lite"/>
    </source>
</evidence>
<dbReference type="InterPro" id="IPR016181">
    <property type="entry name" value="Acyl_CoA_acyltransferase"/>
</dbReference>
<dbReference type="InterPro" id="IPR036388">
    <property type="entry name" value="WH-like_DNA-bd_sf"/>
</dbReference>
<dbReference type="FunCoup" id="E3LLU7">
    <property type="interactions" value="1565"/>
</dbReference>
<dbReference type="PANTHER" id="PTHR10615">
    <property type="entry name" value="HISTONE ACETYLTRANSFERASE"/>
    <property type="match status" value="1"/>
</dbReference>
<dbReference type="EC" id="2.3.1.48" evidence="2 6"/>